<dbReference type="GO" id="GO:0016020">
    <property type="term" value="C:membrane"/>
    <property type="evidence" value="ECO:0007669"/>
    <property type="project" value="UniProtKB-SubCell"/>
</dbReference>
<dbReference type="Proteomes" id="UP000606974">
    <property type="component" value="Unassembled WGS sequence"/>
</dbReference>
<evidence type="ECO:0000256" key="5">
    <source>
        <dbReference type="SAM" id="Phobius"/>
    </source>
</evidence>
<keyword evidence="4 5" id="KW-0472">Membrane</keyword>
<evidence type="ECO:0000256" key="4">
    <source>
        <dbReference type="ARBA" id="ARBA00023136"/>
    </source>
</evidence>
<evidence type="ECO:0000313" key="7">
    <source>
        <dbReference type="Proteomes" id="UP000606974"/>
    </source>
</evidence>
<dbReference type="EMBL" id="JAACFV010000032">
    <property type="protein sequence ID" value="KAF7510282.1"/>
    <property type="molecule type" value="Genomic_DNA"/>
</dbReference>
<evidence type="ECO:0000256" key="3">
    <source>
        <dbReference type="ARBA" id="ARBA00022989"/>
    </source>
</evidence>
<sequence length="411" mass="47473">MDKVKFLEIVANAWQVKTTTWDGILERRDPPQAQLIFTSLRAVANAPDGLRGRILSKFKIPPFLLSRACLESNGFSGCEPVLDHDGNLAYYNHWSRFVVKQTHNKLRPKRSFTRHHVTWEKLDMEKGRLPNPTIPIHGPKSIQHGWEWYEMCFFVHWAPLSTKILCFDLPEPLQKTVQSALASNTDKINFSDPYSVFLVLFYELLSLYDSSVWSIRNHICDWESSRPQEPDYPLLHEIARHVIHVCETLVVASECVKDIKQQQQDFMAAHPQNDSSSSWAQSPFQFPLRMLQSLLSRSESNKARVHNEITLAFHTAAQRDSKIQVRIGEEAKKETTAMKAIAVVTMTFLPATFVSSIFSMSFFHFEPSQHGERDVFIVSDKFWMYWVLAGPLSITVLGLWIFWERILGKKH</sequence>
<comment type="subcellular location">
    <subcellularLocation>
        <location evidence="1">Membrane</location>
        <topology evidence="1">Multi-pass membrane protein</topology>
    </subcellularLocation>
</comment>
<gene>
    <name evidence="6" type="ORF">GJ744_006978</name>
</gene>
<organism evidence="6 7">
    <name type="scientific">Endocarpon pusillum</name>
    <dbReference type="NCBI Taxonomy" id="364733"/>
    <lineage>
        <taxon>Eukaryota</taxon>
        <taxon>Fungi</taxon>
        <taxon>Dikarya</taxon>
        <taxon>Ascomycota</taxon>
        <taxon>Pezizomycotina</taxon>
        <taxon>Eurotiomycetes</taxon>
        <taxon>Chaetothyriomycetidae</taxon>
        <taxon>Verrucariales</taxon>
        <taxon>Verrucariaceae</taxon>
        <taxon>Endocarpon</taxon>
    </lineage>
</organism>
<evidence type="ECO:0000313" key="6">
    <source>
        <dbReference type="EMBL" id="KAF7510282.1"/>
    </source>
</evidence>
<dbReference type="OrthoDB" id="5207033at2759"/>
<feature type="transmembrane region" description="Helical" evidence="5">
    <location>
        <begin position="383"/>
        <end position="403"/>
    </location>
</feature>
<feature type="transmembrane region" description="Helical" evidence="5">
    <location>
        <begin position="340"/>
        <end position="363"/>
    </location>
</feature>
<accession>A0A8H7E5P5</accession>
<keyword evidence="3 5" id="KW-1133">Transmembrane helix</keyword>
<proteinExistence type="predicted"/>
<dbReference type="SUPFAM" id="SSF144083">
    <property type="entry name" value="Magnesium transport protein CorA, transmembrane region"/>
    <property type="match status" value="1"/>
</dbReference>
<reference evidence="6" key="1">
    <citation type="submission" date="2020-02" db="EMBL/GenBank/DDBJ databases">
        <authorList>
            <person name="Palmer J.M."/>
        </authorList>
    </citation>
    <scope>NUCLEOTIDE SEQUENCE</scope>
    <source>
        <strain evidence="6">EPUS1.4</strain>
        <tissue evidence="6">Thallus</tissue>
    </source>
</reference>
<keyword evidence="2 5" id="KW-0812">Transmembrane</keyword>
<dbReference type="Gene3D" id="1.20.58.340">
    <property type="entry name" value="Magnesium transport protein CorA, transmembrane region"/>
    <property type="match status" value="1"/>
</dbReference>
<protein>
    <submittedName>
        <fullName evidence="6">Uncharacterized protein</fullName>
    </submittedName>
</protein>
<name>A0A8H7E5P5_9EURO</name>
<comment type="caution">
    <text evidence="6">The sequence shown here is derived from an EMBL/GenBank/DDBJ whole genome shotgun (WGS) entry which is preliminary data.</text>
</comment>
<evidence type="ECO:0000256" key="1">
    <source>
        <dbReference type="ARBA" id="ARBA00004141"/>
    </source>
</evidence>
<dbReference type="AlphaFoldDB" id="A0A8H7E5P5"/>
<keyword evidence="7" id="KW-1185">Reference proteome</keyword>
<dbReference type="InterPro" id="IPR045863">
    <property type="entry name" value="CorA_TM1_TM2"/>
</dbReference>
<evidence type="ECO:0000256" key="2">
    <source>
        <dbReference type="ARBA" id="ARBA00022692"/>
    </source>
</evidence>